<keyword evidence="1" id="KW-0812">Transmembrane</keyword>
<feature type="transmembrane region" description="Helical" evidence="1">
    <location>
        <begin position="199"/>
        <end position="218"/>
    </location>
</feature>
<reference evidence="2 3" key="1">
    <citation type="submission" date="2014-03" db="EMBL/GenBank/DDBJ databases">
        <title>Genomics of Bifidobacteria.</title>
        <authorList>
            <person name="Ventura M."/>
            <person name="Milani C."/>
            <person name="Lugli G.A."/>
        </authorList>
    </citation>
    <scope>NUCLEOTIDE SEQUENCE [LARGE SCALE GENOMIC DNA]</scope>
    <source>
        <strain evidence="2 3">LMG 21395</strain>
    </source>
</reference>
<sequence>MEEEYGQSKYDAAGWPRWTDAARWTDVVRQPSTGAARFVRSAAVSARAVCADAVSVRVVFAAICDAISAATAGSAGAIFLPSGCIHAIDAEVCSGPATSSLAAAVGGFRAIAAFATIADIAATTTHATVTLVAASPQQGGPNSNPNPAAGVAATESQDHRFDLLPNRIVNIVFSVVSLFIMFLPGLSWGVGASGLRGKLILAVVLLVVGVVGIVYMLVKAVPRLRLAKDVGCGWKVGMSGRTAVALTVIVLAAGGVLTAFTASDYSTGPVTDTVTFVERGTFSGSMTSAYYEFRTDSGRKFRISLANGDEGLMPSGLESGQRVTLTYYPRTGILVPDPAPTLAE</sequence>
<evidence type="ECO:0000313" key="3">
    <source>
        <dbReference type="Proteomes" id="UP000029003"/>
    </source>
</evidence>
<evidence type="ECO:0000313" key="2">
    <source>
        <dbReference type="EMBL" id="KFJ02318.1"/>
    </source>
</evidence>
<keyword evidence="1" id="KW-1133">Transmembrane helix</keyword>
<evidence type="ECO:0000256" key="1">
    <source>
        <dbReference type="SAM" id="Phobius"/>
    </source>
</evidence>
<dbReference type="Proteomes" id="UP000029003">
    <property type="component" value="Unassembled WGS sequence"/>
</dbReference>
<proteinExistence type="predicted"/>
<dbReference type="EMBL" id="JGZT01000007">
    <property type="protein sequence ID" value="KFJ02318.1"/>
    <property type="molecule type" value="Genomic_DNA"/>
</dbReference>
<organism evidence="2 3">
    <name type="scientific">Bifidobacterium thermacidophilum subsp. thermacidophilum</name>
    <dbReference type="NCBI Taxonomy" id="79262"/>
    <lineage>
        <taxon>Bacteria</taxon>
        <taxon>Bacillati</taxon>
        <taxon>Actinomycetota</taxon>
        <taxon>Actinomycetes</taxon>
        <taxon>Bifidobacteriales</taxon>
        <taxon>Bifidobacteriaceae</taxon>
        <taxon>Bifidobacterium</taxon>
    </lineage>
</organism>
<feature type="transmembrane region" description="Helical" evidence="1">
    <location>
        <begin position="243"/>
        <end position="262"/>
    </location>
</feature>
<keyword evidence="1" id="KW-0472">Membrane</keyword>
<accession>A0A087E3G7</accession>
<comment type="caution">
    <text evidence="2">The sequence shown here is derived from an EMBL/GenBank/DDBJ whole genome shotgun (WGS) entry which is preliminary data.</text>
</comment>
<name>A0A087E3G7_9BIFI</name>
<dbReference type="AlphaFoldDB" id="A0A087E3G7"/>
<feature type="transmembrane region" description="Helical" evidence="1">
    <location>
        <begin position="168"/>
        <end position="187"/>
    </location>
</feature>
<gene>
    <name evidence="2" type="ORF">THER5_0490</name>
</gene>
<protein>
    <submittedName>
        <fullName evidence="2">Uncharacterized protein</fullName>
    </submittedName>
</protein>